<gene>
    <name evidence="1" type="ORF">MSG28_006417</name>
</gene>
<proteinExistence type="predicted"/>
<keyword evidence="2" id="KW-1185">Reference proteome</keyword>
<reference evidence="1 2" key="1">
    <citation type="journal article" date="2022" name="Genome Biol. Evol.">
        <title>The Spruce Budworm Genome: Reconstructing the Evolutionary History of Antifreeze Proteins.</title>
        <authorList>
            <person name="Beliveau C."/>
            <person name="Gagne P."/>
            <person name="Picq S."/>
            <person name="Vernygora O."/>
            <person name="Keeling C.I."/>
            <person name="Pinkney K."/>
            <person name="Doucet D."/>
            <person name="Wen F."/>
            <person name="Johnston J.S."/>
            <person name="Maaroufi H."/>
            <person name="Boyle B."/>
            <person name="Laroche J."/>
            <person name="Dewar K."/>
            <person name="Juretic N."/>
            <person name="Blackburn G."/>
            <person name="Nisole A."/>
            <person name="Brunet B."/>
            <person name="Brandao M."/>
            <person name="Lumley L."/>
            <person name="Duan J."/>
            <person name="Quan G."/>
            <person name="Lucarotti C.J."/>
            <person name="Roe A.D."/>
            <person name="Sperling F.A.H."/>
            <person name="Levesque R.C."/>
            <person name="Cusson M."/>
        </authorList>
    </citation>
    <scope>NUCLEOTIDE SEQUENCE [LARGE SCALE GENOMIC DNA]</scope>
    <source>
        <strain evidence="1">Glfc:IPQL:Cfum</strain>
    </source>
</reference>
<organism evidence="1 2">
    <name type="scientific">Choristoneura fumiferana</name>
    <name type="common">Spruce budworm moth</name>
    <name type="synonym">Archips fumiferana</name>
    <dbReference type="NCBI Taxonomy" id="7141"/>
    <lineage>
        <taxon>Eukaryota</taxon>
        <taxon>Metazoa</taxon>
        <taxon>Ecdysozoa</taxon>
        <taxon>Arthropoda</taxon>
        <taxon>Hexapoda</taxon>
        <taxon>Insecta</taxon>
        <taxon>Pterygota</taxon>
        <taxon>Neoptera</taxon>
        <taxon>Endopterygota</taxon>
        <taxon>Lepidoptera</taxon>
        <taxon>Glossata</taxon>
        <taxon>Ditrysia</taxon>
        <taxon>Tortricoidea</taxon>
        <taxon>Tortricidae</taxon>
        <taxon>Tortricinae</taxon>
        <taxon>Choristoneura</taxon>
    </lineage>
</organism>
<sequence length="93" mass="10258">MLITKFDVCTGPRNKDCTVLNATILGGGNLNVDVKVKQNCNPSKAKILVISNGKELVRLQMNKPCDHLFLRPLLESLFTVTKNCVILKWTSSG</sequence>
<evidence type="ECO:0000313" key="2">
    <source>
        <dbReference type="Proteomes" id="UP001064048"/>
    </source>
</evidence>
<protein>
    <submittedName>
        <fullName evidence="1">Uncharacterized protein</fullName>
    </submittedName>
</protein>
<comment type="caution">
    <text evidence="1">The sequence shown here is derived from an EMBL/GenBank/DDBJ whole genome shotgun (WGS) entry which is preliminary data.</text>
</comment>
<evidence type="ECO:0000313" key="1">
    <source>
        <dbReference type="EMBL" id="KAI8422638.1"/>
    </source>
</evidence>
<name>A0ACC0JEX9_CHOFU</name>
<dbReference type="Proteomes" id="UP001064048">
    <property type="component" value="Chromosome 10"/>
</dbReference>
<accession>A0ACC0JEX9</accession>
<dbReference type="EMBL" id="CM046110">
    <property type="protein sequence ID" value="KAI8422638.1"/>
    <property type="molecule type" value="Genomic_DNA"/>
</dbReference>